<dbReference type="Proteomes" id="UP000326557">
    <property type="component" value="Unassembled WGS sequence"/>
</dbReference>
<evidence type="ECO:0000256" key="3">
    <source>
        <dbReference type="ARBA" id="ARBA00012737"/>
    </source>
</evidence>
<comment type="catalytic activity">
    <reaction evidence="6">
        <text>L-aspartate + L-glutamine + ATP + H2O = L-asparagine + L-glutamate + AMP + diphosphate + H(+)</text>
        <dbReference type="Rhea" id="RHEA:12228"/>
        <dbReference type="ChEBI" id="CHEBI:15377"/>
        <dbReference type="ChEBI" id="CHEBI:15378"/>
        <dbReference type="ChEBI" id="CHEBI:29985"/>
        <dbReference type="ChEBI" id="CHEBI:29991"/>
        <dbReference type="ChEBI" id="CHEBI:30616"/>
        <dbReference type="ChEBI" id="CHEBI:33019"/>
        <dbReference type="ChEBI" id="CHEBI:58048"/>
        <dbReference type="ChEBI" id="CHEBI:58359"/>
        <dbReference type="ChEBI" id="CHEBI:456215"/>
        <dbReference type="EC" id="6.3.5.4"/>
    </reaction>
</comment>
<dbReference type="CDD" id="cd01991">
    <property type="entry name" value="Asn_synthase_B_C"/>
    <property type="match status" value="1"/>
</dbReference>
<dbReference type="SUPFAM" id="SSF56235">
    <property type="entry name" value="N-terminal nucleophile aminohydrolases (Ntn hydrolases)"/>
    <property type="match status" value="1"/>
</dbReference>
<dbReference type="RefSeq" id="WP_150639098.1">
    <property type="nucleotide sequence ID" value="NZ_CABVHP010000010.1"/>
</dbReference>
<gene>
    <name evidence="10" type="primary">asnB_2</name>
    <name evidence="10" type="ORF">PS704_03584</name>
</gene>
<dbReference type="GO" id="GO:0005524">
    <property type="term" value="F:ATP binding"/>
    <property type="evidence" value="ECO:0007669"/>
    <property type="project" value="UniProtKB-KW"/>
</dbReference>
<evidence type="ECO:0000313" key="11">
    <source>
        <dbReference type="Proteomes" id="UP000326557"/>
    </source>
</evidence>
<dbReference type="GO" id="GO:0006529">
    <property type="term" value="P:asparagine biosynthetic process"/>
    <property type="evidence" value="ECO:0007669"/>
    <property type="project" value="UniProtKB-KW"/>
</dbReference>
<dbReference type="EMBL" id="CABVHP010000010">
    <property type="protein sequence ID" value="VVO12788.1"/>
    <property type="molecule type" value="Genomic_DNA"/>
</dbReference>
<dbReference type="InterPro" id="IPR006426">
    <property type="entry name" value="Asn_synth_AEB"/>
</dbReference>
<keyword evidence="4 8" id="KW-0547">Nucleotide-binding</keyword>
<dbReference type="PIRSF" id="PIRSF001589">
    <property type="entry name" value="Asn_synthetase_glu-h"/>
    <property type="match status" value="1"/>
</dbReference>
<reference evidence="10 11" key="1">
    <citation type="submission" date="2019-09" db="EMBL/GenBank/DDBJ databases">
        <authorList>
            <person name="Chandra G."/>
            <person name="Truman W A."/>
        </authorList>
    </citation>
    <scope>NUCLEOTIDE SEQUENCE [LARGE SCALE GENOMIC DNA]</scope>
    <source>
        <strain evidence="10">PS704</strain>
    </source>
</reference>
<dbReference type="Pfam" id="PF00733">
    <property type="entry name" value="Asn_synthase"/>
    <property type="match status" value="1"/>
</dbReference>
<evidence type="ECO:0000313" key="10">
    <source>
        <dbReference type="EMBL" id="VVO12788.1"/>
    </source>
</evidence>
<evidence type="ECO:0000256" key="6">
    <source>
        <dbReference type="ARBA" id="ARBA00048741"/>
    </source>
</evidence>
<keyword evidence="7" id="KW-0315">Glutamine amidotransferase</keyword>
<dbReference type="EC" id="6.3.5.4" evidence="3"/>
<comment type="pathway">
    <text evidence="1">Amino-acid biosynthesis; L-asparagine biosynthesis; L-asparagine from L-aspartate (L-Gln route): step 1/1.</text>
</comment>
<keyword evidence="5 8" id="KW-0067">ATP-binding</keyword>
<keyword evidence="10" id="KW-0436">Ligase</keyword>
<dbReference type="PANTHER" id="PTHR43284">
    <property type="entry name" value="ASPARAGINE SYNTHETASE (GLUTAMINE-HYDROLYZING)"/>
    <property type="match status" value="1"/>
</dbReference>
<feature type="active site" description="For GATase activity" evidence="7">
    <location>
        <position position="2"/>
    </location>
</feature>
<dbReference type="InterPro" id="IPR029055">
    <property type="entry name" value="Ntn_hydrolases_N"/>
</dbReference>
<proteinExistence type="inferred from homology"/>
<dbReference type="SUPFAM" id="SSF52402">
    <property type="entry name" value="Adenine nucleotide alpha hydrolases-like"/>
    <property type="match status" value="1"/>
</dbReference>
<keyword evidence="7" id="KW-0028">Amino-acid biosynthesis</keyword>
<dbReference type="PROSITE" id="PS51278">
    <property type="entry name" value="GATASE_TYPE_2"/>
    <property type="match status" value="1"/>
</dbReference>
<name>A0A5E7DGJ2_PSEFL</name>
<evidence type="ECO:0000259" key="9">
    <source>
        <dbReference type="PROSITE" id="PS51278"/>
    </source>
</evidence>
<feature type="domain" description="Glutamine amidotransferase type-2" evidence="9">
    <location>
        <begin position="2"/>
        <end position="214"/>
    </location>
</feature>
<dbReference type="InterPro" id="IPR014729">
    <property type="entry name" value="Rossmann-like_a/b/a_fold"/>
</dbReference>
<dbReference type="InterPro" id="IPR051786">
    <property type="entry name" value="ASN_synthetase/amidase"/>
</dbReference>
<dbReference type="NCBIfam" id="TIGR01536">
    <property type="entry name" value="asn_synth_AEB"/>
    <property type="match status" value="1"/>
</dbReference>
<evidence type="ECO:0000256" key="1">
    <source>
        <dbReference type="ARBA" id="ARBA00005187"/>
    </source>
</evidence>
<evidence type="ECO:0000256" key="8">
    <source>
        <dbReference type="PIRSR" id="PIRSR001589-2"/>
    </source>
</evidence>
<keyword evidence="7" id="KW-0061">Asparagine biosynthesis</keyword>
<dbReference type="AlphaFoldDB" id="A0A5E7DGJ2"/>
<comment type="similarity">
    <text evidence="2">Belongs to the asparagine synthetase family.</text>
</comment>
<evidence type="ECO:0000256" key="7">
    <source>
        <dbReference type="PIRSR" id="PIRSR001589-1"/>
    </source>
</evidence>
<sequence length="564" mass="63257">MCGIFAAYSPAADIRLEYVSNALAELNHRGPDFNDYYISSDGKVALGHALLAIADATEFSRQPIQFEHLRMTYNGEIYNVSEVRKDLISTGVTVTTTSDSELLIKAIYYFGLGYLNKITGCYAFVIFDSKLGTLYFGRDPYGEKQLVWTQTETGAVVISSESKAMKHMPGIELRTNVKRVWQDFIFGFYSPRDETYFENINNVEPGVIFSVDATGKVSEHTKIDSSVLVPYSDEALLGALSCAVKNQIPDKFPSAVILSGGLDSSIITSLLDKQRTNIQAFTAYYDGTVSADFSSAKKLVSTLNNTRLQPVCVTPDEGTDLFSKVTYSLEEPLLDQVYISQYLLYRSVSQKGLRVAMNGQGADEFWCGYNHHYDFPTQSMAILNHRWHDYYFQKAIGSGLGLILTELEIKTLIEEHLPDPAGKEPLEVLTDFSIKNHLRAMLCHEDRLSMASSVEVRLPFLDRHVTSLALSLAAKDKVVDGVEKMPLRRAFAGRQPHEILQRRKLAFPDAPAKNYSEILASNINTECFDGLFSREDFKSFERDGKSPWAMFGVNAFNNLLCRKR</sequence>
<dbReference type="Gene3D" id="3.40.50.620">
    <property type="entry name" value="HUPs"/>
    <property type="match status" value="1"/>
</dbReference>
<accession>A0A5E7DGJ2</accession>
<dbReference type="PANTHER" id="PTHR43284:SF1">
    <property type="entry name" value="ASPARAGINE SYNTHETASE"/>
    <property type="match status" value="1"/>
</dbReference>
<evidence type="ECO:0000256" key="4">
    <source>
        <dbReference type="ARBA" id="ARBA00022741"/>
    </source>
</evidence>
<evidence type="ECO:0000256" key="5">
    <source>
        <dbReference type="ARBA" id="ARBA00022840"/>
    </source>
</evidence>
<dbReference type="Gene3D" id="3.60.20.10">
    <property type="entry name" value="Glutamine Phosphoribosylpyrophosphate, subunit 1, domain 1"/>
    <property type="match status" value="1"/>
</dbReference>
<protein>
    <recommendedName>
        <fullName evidence="3">asparagine synthase (glutamine-hydrolyzing)</fullName>
        <ecNumber evidence="3">6.3.5.4</ecNumber>
    </recommendedName>
</protein>
<evidence type="ECO:0000256" key="2">
    <source>
        <dbReference type="ARBA" id="ARBA00005752"/>
    </source>
</evidence>
<dbReference type="OrthoDB" id="9763290at2"/>
<dbReference type="Pfam" id="PF13537">
    <property type="entry name" value="GATase_7"/>
    <property type="match status" value="1"/>
</dbReference>
<feature type="binding site" evidence="8">
    <location>
        <position position="99"/>
    </location>
    <ligand>
        <name>L-glutamine</name>
        <dbReference type="ChEBI" id="CHEBI:58359"/>
    </ligand>
</feature>
<dbReference type="GO" id="GO:0004066">
    <property type="term" value="F:asparagine synthase (glutamine-hydrolyzing) activity"/>
    <property type="evidence" value="ECO:0007669"/>
    <property type="project" value="UniProtKB-EC"/>
</dbReference>
<dbReference type="InterPro" id="IPR017932">
    <property type="entry name" value="GATase_2_dom"/>
</dbReference>
<dbReference type="InterPro" id="IPR001962">
    <property type="entry name" value="Asn_synthase"/>
</dbReference>
<organism evidence="10 11">
    <name type="scientific">Pseudomonas fluorescens</name>
    <dbReference type="NCBI Taxonomy" id="294"/>
    <lineage>
        <taxon>Bacteria</taxon>
        <taxon>Pseudomonadati</taxon>
        <taxon>Pseudomonadota</taxon>
        <taxon>Gammaproteobacteria</taxon>
        <taxon>Pseudomonadales</taxon>
        <taxon>Pseudomonadaceae</taxon>
        <taxon>Pseudomonas</taxon>
    </lineage>
</organism>